<evidence type="ECO:0000313" key="2">
    <source>
        <dbReference type="Proteomes" id="UP000234331"/>
    </source>
</evidence>
<dbReference type="Proteomes" id="UP000234331">
    <property type="component" value="Unassembled WGS sequence"/>
</dbReference>
<sequence>MPPSPCRSENAIYLRVLAGRRHMENNAPDFCAMRAEMCDTPRAGSNGPRLYRYMGTGMHGASPRRSASIVHRDFGTCAHCPTTGRGRA</sequence>
<reference evidence="1 2" key="1">
    <citation type="submission" date="2017-06" db="EMBL/GenBank/DDBJ databases">
        <authorList>
            <person name="Kim H.J."/>
            <person name="Triplett B.A."/>
        </authorList>
    </citation>
    <scope>NUCLEOTIDE SEQUENCE [LARGE SCALE GENOMIC DNA]</scope>
    <source>
        <strain evidence="1">FRACA_ARgP5</strain>
    </source>
</reference>
<evidence type="ECO:0000313" key="1">
    <source>
        <dbReference type="EMBL" id="SNQ45514.1"/>
    </source>
</evidence>
<gene>
    <name evidence="1" type="ORF">FRACA_1000014</name>
</gene>
<protein>
    <submittedName>
        <fullName evidence="1">Uncharacterized protein</fullName>
    </submittedName>
</protein>
<proteinExistence type="predicted"/>
<dbReference type="AlphaFoldDB" id="A0A2I2KIN6"/>
<organism evidence="1 2">
    <name type="scientific">Frankia canadensis</name>
    <dbReference type="NCBI Taxonomy" id="1836972"/>
    <lineage>
        <taxon>Bacteria</taxon>
        <taxon>Bacillati</taxon>
        <taxon>Actinomycetota</taxon>
        <taxon>Actinomycetes</taxon>
        <taxon>Frankiales</taxon>
        <taxon>Frankiaceae</taxon>
        <taxon>Frankia</taxon>
    </lineage>
</organism>
<accession>A0A2I2KIN6</accession>
<keyword evidence="2" id="KW-1185">Reference proteome</keyword>
<name>A0A2I2KIN6_9ACTN</name>
<dbReference type="EMBL" id="FZMO01000003">
    <property type="protein sequence ID" value="SNQ45514.1"/>
    <property type="molecule type" value="Genomic_DNA"/>
</dbReference>